<comment type="caution">
    <text evidence="2">The sequence shown here is derived from an EMBL/GenBank/DDBJ whole genome shotgun (WGS) entry which is preliminary data.</text>
</comment>
<dbReference type="Proteomes" id="UP001341840">
    <property type="component" value="Unassembled WGS sequence"/>
</dbReference>
<sequence length="115" mass="13112">MQNPEDDDAGNCMRIDALDMLIKEVQEEDNLLKARAKAKERLDAFENTNNESILQKNENATLEEKQKSDLKSLTKTLKYAFLGDDQELPVTISSSLTTKQEDELLMVLREHKTAL</sequence>
<name>A0ABU6YH92_9FABA</name>
<accession>A0ABU6YH92</accession>
<keyword evidence="3" id="KW-1185">Reference proteome</keyword>
<keyword evidence="1" id="KW-0175">Coiled coil</keyword>
<evidence type="ECO:0000256" key="1">
    <source>
        <dbReference type="SAM" id="Coils"/>
    </source>
</evidence>
<evidence type="ECO:0000313" key="3">
    <source>
        <dbReference type="Proteomes" id="UP001341840"/>
    </source>
</evidence>
<gene>
    <name evidence="2" type="ORF">PIB30_058106</name>
</gene>
<organism evidence="2 3">
    <name type="scientific">Stylosanthes scabra</name>
    <dbReference type="NCBI Taxonomy" id="79078"/>
    <lineage>
        <taxon>Eukaryota</taxon>
        <taxon>Viridiplantae</taxon>
        <taxon>Streptophyta</taxon>
        <taxon>Embryophyta</taxon>
        <taxon>Tracheophyta</taxon>
        <taxon>Spermatophyta</taxon>
        <taxon>Magnoliopsida</taxon>
        <taxon>eudicotyledons</taxon>
        <taxon>Gunneridae</taxon>
        <taxon>Pentapetalae</taxon>
        <taxon>rosids</taxon>
        <taxon>fabids</taxon>
        <taxon>Fabales</taxon>
        <taxon>Fabaceae</taxon>
        <taxon>Papilionoideae</taxon>
        <taxon>50 kb inversion clade</taxon>
        <taxon>dalbergioids sensu lato</taxon>
        <taxon>Dalbergieae</taxon>
        <taxon>Pterocarpus clade</taxon>
        <taxon>Stylosanthes</taxon>
    </lineage>
</organism>
<dbReference type="EMBL" id="JASCZI010242139">
    <property type="protein sequence ID" value="MED6209787.1"/>
    <property type="molecule type" value="Genomic_DNA"/>
</dbReference>
<reference evidence="2 3" key="1">
    <citation type="journal article" date="2023" name="Plants (Basel)">
        <title>Bridging the Gap: Combining Genomics and Transcriptomics Approaches to Understand Stylosanthes scabra, an Orphan Legume from the Brazilian Caatinga.</title>
        <authorList>
            <person name="Ferreira-Neto J.R.C."/>
            <person name="da Silva M.D."/>
            <person name="Binneck E."/>
            <person name="de Melo N.F."/>
            <person name="da Silva R.H."/>
            <person name="de Melo A.L.T.M."/>
            <person name="Pandolfi V."/>
            <person name="Bustamante F.O."/>
            <person name="Brasileiro-Vidal A.C."/>
            <person name="Benko-Iseppon A.M."/>
        </authorList>
    </citation>
    <scope>NUCLEOTIDE SEQUENCE [LARGE SCALE GENOMIC DNA]</scope>
    <source>
        <tissue evidence="2">Leaves</tissue>
    </source>
</reference>
<protein>
    <submittedName>
        <fullName evidence="2">Uncharacterized protein</fullName>
    </submittedName>
</protein>
<evidence type="ECO:0000313" key="2">
    <source>
        <dbReference type="EMBL" id="MED6209787.1"/>
    </source>
</evidence>
<feature type="non-terminal residue" evidence="2">
    <location>
        <position position="115"/>
    </location>
</feature>
<feature type="coiled-coil region" evidence="1">
    <location>
        <begin position="22"/>
        <end position="55"/>
    </location>
</feature>
<proteinExistence type="predicted"/>